<evidence type="ECO:0000313" key="3">
    <source>
        <dbReference type="EMBL" id="MBL6080032.1"/>
    </source>
</evidence>
<dbReference type="PRINTS" id="PR00956">
    <property type="entry name" value="FLGMOTORFLIN"/>
</dbReference>
<accession>A0ABS1U8I8</accession>
<comment type="caution">
    <text evidence="3">The sequence shown here is derived from an EMBL/GenBank/DDBJ whole genome shotgun (WGS) entry which is preliminary data.</text>
</comment>
<dbReference type="InterPro" id="IPR036429">
    <property type="entry name" value="SpoA-like_sf"/>
</dbReference>
<comment type="similarity">
    <text evidence="1">Belongs to the FliN/MopA/SpaO family.</text>
</comment>
<dbReference type="PANTHER" id="PTHR30034">
    <property type="entry name" value="FLAGELLAR MOTOR SWITCH PROTEIN FLIM"/>
    <property type="match status" value="1"/>
</dbReference>
<gene>
    <name evidence="3" type="primary">sctQ</name>
    <name evidence="3" type="ORF">JMJ56_18585</name>
</gene>
<evidence type="ECO:0000313" key="4">
    <source>
        <dbReference type="Proteomes" id="UP000660885"/>
    </source>
</evidence>
<dbReference type="EMBL" id="JAETWB010000010">
    <property type="protein sequence ID" value="MBL6080032.1"/>
    <property type="molecule type" value="Genomic_DNA"/>
</dbReference>
<proteinExistence type="inferred from homology"/>
<reference evidence="3 4" key="1">
    <citation type="submission" date="2021-01" db="EMBL/GenBank/DDBJ databases">
        <title>Belnapia mucosa sp. nov. and Belnapia arida sp. nov., isolated from the Tabernas Desert (Almeria, Spain).</title>
        <authorList>
            <person name="Molina-Menor E."/>
            <person name="Vidal-Verdu A."/>
            <person name="Calonge A."/>
            <person name="Satari L."/>
            <person name="Pereto J."/>
            <person name="Porcar M."/>
        </authorList>
    </citation>
    <scope>NUCLEOTIDE SEQUENCE [LARGE SCALE GENOMIC DNA]</scope>
    <source>
        <strain evidence="3 4">T18</strain>
    </source>
</reference>
<evidence type="ECO:0000259" key="2">
    <source>
        <dbReference type="Pfam" id="PF01052"/>
    </source>
</evidence>
<dbReference type="Gene3D" id="2.30.330.10">
    <property type="entry name" value="SpoA-like"/>
    <property type="match status" value="2"/>
</dbReference>
<dbReference type="Pfam" id="PF01052">
    <property type="entry name" value="FliMN_C"/>
    <property type="match status" value="1"/>
</dbReference>
<dbReference type="InterPro" id="IPR001172">
    <property type="entry name" value="FliN_T3SS_HrcQb"/>
</dbReference>
<evidence type="ECO:0000256" key="1">
    <source>
        <dbReference type="ARBA" id="ARBA00009226"/>
    </source>
</evidence>
<sequence length="339" mass="35394">MPQDSSLLAALPAYTAAGAEASSTVARHLPARLALGGQPLVAALGGPDWRGAPAGWLRVLADFGGHSVLAMMDPAILPQASGRWAHLAPIGLPPALRPVLLGVVLGEATDLAERWSGLRPAWREDDGAGDRPHVLLLARETGGEPVGSLSLDDGALAWVASRMDRAGPPRLLDLAALPVELALVVARLSLSVAELSALSAGDVVLIEAELTDGEGGLATVIRPVGHAGLLRGRLLGGRLEVNAWIDGRLNMPDDATPRGLPPPSLEDLPMTVECEVGRLTLPLSRLRELAPGQVLDLGFDATMRVSLRVNGQVIGTGELVRIAERTGVRVTELRLARDG</sequence>
<dbReference type="Proteomes" id="UP000660885">
    <property type="component" value="Unassembled WGS sequence"/>
</dbReference>
<dbReference type="PANTHER" id="PTHR30034:SF5">
    <property type="entry name" value="SECRETION SYSTEM APPARATUS PROTEIN SSAQ"/>
    <property type="match status" value="1"/>
</dbReference>
<keyword evidence="4" id="KW-1185">Reference proteome</keyword>
<dbReference type="InterPro" id="IPR001543">
    <property type="entry name" value="FliN-like_C"/>
</dbReference>
<dbReference type="InterPro" id="IPR013385">
    <property type="entry name" value="T3SS_SpaO/YscQ/SpaO"/>
</dbReference>
<dbReference type="RefSeq" id="WP_202833272.1">
    <property type="nucleotide sequence ID" value="NZ_JAETWB010000010.1"/>
</dbReference>
<dbReference type="SUPFAM" id="SSF101801">
    <property type="entry name" value="Surface presentation of antigens (SPOA)"/>
    <property type="match status" value="1"/>
</dbReference>
<protein>
    <submittedName>
        <fullName evidence="3">Type III secretion system cytoplasmic ring protein SctQ</fullName>
    </submittedName>
</protein>
<name>A0ABS1U8I8_9PROT</name>
<dbReference type="NCBIfam" id="TIGR02551">
    <property type="entry name" value="SpaO_YscQ"/>
    <property type="match status" value="1"/>
</dbReference>
<feature type="domain" description="Flagellar motor switch protein FliN-like C-terminal" evidence="2">
    <location>
        <begin position="265"/>
        <end position="333"/>
    </location>
</feature>
<organism evidence="3 4">
    <name type="scientific">Belnapia arida</name>
    <dbReference type="NCBI Taxonomy" id="2804533"/>
    <lineage>
        <taxon>Bacteria</taxon>
        <taxon>Pseudomonadati</taxon>
        <taxon>Pseudomonadota</taxon>
        <taxon>Alphaproteobacteria</taxon>
        <taxon>Acetobacterales</taxon>
        <taxon>Roseomonadaceae</taxon>
        <taxon>Belnapia</taxon>
    </lineage>
</organism>